<evidence type="ECO:0000256" key="1">
    <source>
        <dbReference type="SAM" id="MobiDB-lite"/>
    </source>
</evidence>
<gene>
    <name evidence="3" type="ORF">PGLA2088_LOCUS40257</name>
</gene>
<feature type="compositionally biased region" description="Low complexity" evidence="1">
    <location>
        <begin position="118"/>
        <end position="130"/>
    </location>
</feature>
<name>A0A813L806_POLGL</name>
<dbReference type="PANTHER" id="PTHR10887:SF495">
    <property type="entry name" value="HELICASE SENATAXIN ISOFORM X1-RELATED"/>
    <property type="match status" value="1"/>
</dbReference>
<organism evidence="3 4">
    <name type="scientific">Polarella glacialis</name>
    <name type="common">Dinoflagellate</name>
    <dbReference type="NCBI Taxonomy" id="89957"/>
    <lineage>
        <taxon>Eukaryota</taxon>
        <taxon>Sar</taxon>
        <taxon>Alveolata</taxon>
        <taxon>Dinophyceae</taxon>
        <taxon>Suessiales</taxon>
        <taxon>Suessiaceae</taxon>
        <taxon>Polarella</taxon>
    </lineage>
</organism>
<protein>
    <recommendedName>
        <fullName evidence="2">DNA2/NAM7 helicase helicase domain-containing protein</fullName>
    </recommendedName>
</protein>
<evidence type="ECO:0000313" key="3">
    <source>
        <dbReference type="EMBL" id="CAE8718766.1"/>
    </source>
</evidence>
<feature type="compositionally biased region" description="Low complexity" evidence="1">
    <location>
        <begin position="159"/>
        <end position="180"/>
    </location>
</feature>
<dbReference type="GO" id="GO:0004386">
    <property type="term" value="F:helicase activity"/>
    <property type="evidence" value="ECO:0007669"/>
    <property type="project" value="InterPro"/>
</dbReference>
<reference evidence="3" key="1">
    <citation type="submission" date="2021-02" db="EMBL/GenBank/DDBJ databases">
        <authorList>
            <person name="Dougan E. K."/>
            <person name="Rhodes N."/>
            <person name="Thang M."/>
            <person name="Chan C."/>
        </authorList>
    </citation>
    <scope>NUCLEOTIDE SEQUENCE</scope>
</reference>
<dbReference type="EMBL" id="CAJNNW010033413">
    <property type="protein sequence ID" value="CAE8718766.1"/>
    <property type="molecule type" value="Genomic_DNA"/>
</dbReference>
<comment type="caution">
    <text evidence="3">The sequence shown here is derived from an EMBL/GenBank/DDBJ whole genome shotgun (WGS) entry which is preliminary data.</text>
</comment>
<feature type="compositionally biased region" description="Basic and acidic residues" evidence="1">
    <location>
        <begin position="145"/>
        <end position="158"/>
    </location>
</feature>
<accession>A0A813L806</accession>
<dbReference type="Proteomes" id="UP000626109">
    <property type="component" value="Unassembled WGS sequence"/>
</dbReference>
<dbReference type="InterPro" id="IPR041677">
    <property type="entry name" value="DNA2/NAM7_AAA_11"/>
</dbReference>
<evidence type="ECO:0000259" key="2">
    <source>
        <dbReference type="Pfam" id="PF13086"/>
    </source>
</evidence>
<dbReference type="AlphaFoldDB" id="A0A813L806"/>
<evidence type="ECO:0000313" key="4">
    <source>
        <dbReference type="Proteomes" id="UP000626109"/>
    </source>
</evidence>
<feature type="region of interest" description="Disordered" evidence="1">
    <location>
        <begin position="87"/>
        <end position="185"/>
    </location>
</feature>
<dbReference type="InterPro" id="IPR027417">
    <property type="entry name" value="P-loop_NTPase"/>
</dbReference>
<dbReference type="Pfam" id="PF13086">
    <property type="entry name" value="AAA_11"/>
    <property type="match status" value="1"/>
</dbReference>
<sequence length="792" mass="85621">MSQCSPPSGGQNGRTLVPVTPSHLPPSCCSGASICPGAHARSPAPQSRGSGLWLAATAAVTICRRGVQRKSKALLVRRCAGQVQTEDLQPGELGSSRGMQNRGVGNGTVGTVGDEDGVAPSSPSSPSSSSRGDSSLGLHRQRQQHQQERQQHLQRQERLQQQQQQHEQQGQQEQQQQEQQSAALRATTKAEWDKIVKDEDLAGALAVSASMEGKAPKIWLLSLLQLAAKRGSASEFAEALRILISGESKLSLNGFVKVMNQLTERVPAPVAMIRLALNLAIPRNGQPSPLVPKVEILSEQVILKQDEMLFEGCVAPGHFPAEDGMPRTKEERQWEAELHRRAIRSNKLALSSIDPTQLMGRVGIEDEARAAYFGHFSTLLHLDYMEELIRVKERIERPPRALELRGQTVRFLVPGSIQGQPDRVRLELPPDFNASRLRLGLGEPVILSRGDPLNQGALAIGTVVWCPCPGFASGYGDEDEDEQMMGGDVIVVKLDGGADAKESGVLAAAEVRLDKAENYLAYRRQMEALRRLASLEGERRYPLWDLLSVGQVGGENVDSWAAKMRKALDENQRVSLGESAAEAEAEDSQAEVTVSAEVQRLKELAEEEAELSPEGRIALEQVRKVLQGEGTDLGDIQKSLGQLNESQKQAVLAALAPRLTIVQGPPGTGKTHVSAQLLRLWAQVLGVRPLLVTSHNNVAVDNIAENAHACGLRVVRIGRPEKINTTLAQFSLSNLAADILKEGQFADKSLADATFLAKQAAVKAADVVCVTTISSATGILKDVNFGAILMDE</sequence>
<dbReference type="InterPro" id="IPR045055">
    <property type="entry name" value="DNA2/NAM7-like"/>
</dbReference>
<proteinExistence type="predicted"/>
<feature type="non-terminal residue" evidence="3">
    <location>
        <position position="792"/>
    </location>
</feature>
<dbReference type="PANTHER" id="PTHR10887">
    <property type="entry name" value="DNA2/NAM7 HELICASE FAMILY"/>
    <property type="match status" value="1"/>
</dbReference>
<feature type="domain" description="DNA2/NAM7 helicase helicase" evidence="2">
    <location>
        <begin position="642"/>
        <end position="743"/>
    </location>
</feature>
<dbReference type="Gene3D" id="3.40.50.300">
    <property type="entry name" value="P-loop containing nucleotide triphosphate hydrolases"/>
    <property type="match status" value="1"/>
</dbReference>
<dbReference type="SUPFAM" id="SSF52540">
    <property type="entry name" value="P-loop containing nucleoside triphosphate hydrolases"/>
    <property type="match status" value="1"/>
</dbReference>